<dbReference type="EMBL" id="JBHTHU010000005">
    <property type="protein sequence ID" value="MFD0749694.1"/>
    <property type="molecule type" value="Genomic_DNA"/>
</dbReference>
<accession>A0ABW2YVW9</accession>
<proteinExistence type="predicted"/>
<dbReference type="Pfam" id="PF07609">
    <property type="entry name" value="DUF1572"/>
    <property type="match status" value="1"/>
</dbReference>
<dbReference type="RefSeq" id="WP_377098287.1">
    <property type="nucleotide sequence ID" value="NZ_JBHTHU010000005.1"/>
</dbReference>
<evidence type="ECO:0000313" key="1">
    <source>
        <dbReference type="EMBL" id="MFD0749694.1"/>
    </source>
</evidence>
<dbReference type="Gene3D" id="1.20.120.450">
    <property type="entry name" value="dinb family like domain"/>
    <property type="match status" value="1"/>
</dbReference>
<gene>
    <name evidence="1" type="ORF">ACFQZS_06045</name>
</gene>
<sequence>MEIYLKSAIKQFEYYKGVGEKTMSQLKDADLFWQANNECTSIAIIVQHLHGNMLSRWTDFLTSDGEKPWRNRDAEFEEIINTRDELMQKWNEGWECMLTTLKALTDDDWGKTIYIRNEAHSVVDAINRQLAHVPYHIGQIVLIGKMRADNWKALTIPKGQSQAFNAQMFKNPTDQFTK</sequence>
<name>A0ABW2YVW9_9SPHI</name>
<dbReference type="InterPro" id="IPR034660">
    <property type="entry name" value="DinB/YfiT-like"/>
</dbReference>
<keyword evidence="2" id="KW-1185">Reference proteome</keyword>
<comment type="caution">
    <text evidence="1">The sequence shown here is derived from an EMBL/GenBank/DDBJ whole genome shotgun (WGS) entry which is preliminary data.</text>
</comment>
<reference evidence="2" key="1">
    <citation type="journal article" date="2019" name="Int. J. Syst. Evol. Microbiol.">
        <title>The Global Catalogue of Microorganisms (GCM) 10K type strain sequencing project: providing services to taxonomists for standard genome sequencing and annotation.</title>
        <authorList>
            <consortium name="The Broad Institute Genomics Platform"/>
            <consortium name="The Broad Institute Genome Sequencing Center for Infectious Disease"/>
            <person name="Wu L."/>
            <person name="Ma J."/>
        </authorList>
    </citation>
    <scope>NUCLEOTIDE SEQUENCE [LARGE SCALE GENOMIC DNA]</scope>
    <source>
        <strain evidence="2">CCUG 63418</strain>
    </source>
</reference>
<protein>
    <submittedName>
        <fullName evidence="1">DUF1572 family protein</fullName>
    </submittedName>
</protein>
<evidence type="ECO:0000313" key="2">
    <source>
        <dbReference type="Proteomes" id="UP001596958"/>
    </source>
</evidence>
<dbReference type="InterPro" id="IPR011466">
    <property type="entry name" value="DUF1572"/>
</dbReference>
<dbReference type="Proteomes" id="UP001596958">
    <property type="component" value="Unassembled WGS sequence"/>
</dbReference>
<dbReference type="SUPFAM" id="SSF109854">
    <property type="entry name" value="DinB/YfiT-like putative metalloenzymes"/>
    <property type="match status" value="1"/>
</dbReference>
<organism evidence="1 2">
    <name type="scientific">Mucilaginibacter calamicampi</name>
    <dbReference type="NCBI Taxonomy" id="1302352"/>
    <lineage>
        <taxon>Bacteria</taxon>
        <taxon>Pseudomonadati</taxon>
        <taxon>Bacteroidota</taxon>
        <taxon>Sphingobacteriia</taxon>
        <taxon>Sphingobacteriales</taxon>
        <taxon>Sphingobacteriaceae</taxon>
        <taxon>Mucilaginibacter</taxon>
    </lineage>
</organism>